<comment type="caution">
    <text evidence="2">The sequence shown here is derived from an EMBL/GenBank/DDBJ whole genome shotgun (WGS) entry which is preliminary data.</text>
</comment>
<protein>
    <submittedName>
        <fullName evidence="2">Uncharacterized protein</fullName>
    </submittedName>
</protein>
<gene>
    <name evidence="2" type="ORF">NSPZN2_80028</name>
</gene>
<sequence length="96" mass="10844">MRPEVCRTGIIGSTTDLIEDERDVSQCESAHGLERLADLLTLREHRCSGYSSSQGMHRGCDQAIWIANDAVARGADVRRRAPRPSLRSERDIPRRR</sequence>
<evidence type="ECO:0000313" key="2">
    <source>
        <dbReference type="EMBL" id="CAE6800263.1"/>
    </source>
</evidence>
<reference evidence="2 3" key="1">
    <citation type="submission" date="2021-02" db="EMBL/GenBank/DDBJ databases">
        <authorList>
            <person name="Han P."/>
        </authorList>
    </citation>
    <scope>NUCLEOTIDE SEQUENCE [LARGE SCALE GENOMIC DNA]</scope>
    <source>
        <strain evidence="2">Candidatus Nitrospira sp. ZN2</strain>
    </source>
</reference>
<feature type="region of interest" description="Disordered" evidence="1">
    <location>
        <begin position="76"/>
        <end position="96"/>
    </location>
</feature>
<feature type="compositionally biased region" description="Basic and acidic residues" evidence="1">
    <location>
        <begin position="86"/>
        <end position="96"/>
    </location>
</feature>
<proteinExistence type="predicted"/>
<evidence type="ECO:0000313" key="3">
    <source>
        <dbReference type="Proteomes" id="UP000675880"/>
    </source>
</evidence>
<dbReference type="Proteomes" id="UP000675880">
    <property type="component" value="Unassembled WGS sequence"/>
</dbReference>
<organism evidence="2 3">
    <name type="scientific">Nitrospira defluvii</name>
    <dbReference type="NCBI Taxonomy" id="330214"/>
    <lineage>
        <taxon>Bacteria</taxon>
        <taxon>Pseudomonadati</taxon>
        <taxon>Nitrospirota</taxon>
        <taxon>Nitrospiria</taxon>
        <taxon>Nitrospirales</taxon>
        <taxon>Nitrospiraceae</taxon>
        <taxon>Nitrospira</taxon>
    </lineage>
</organism>
<accession>A0ABM8SC63</accession>
<evidence type="ECO:0000256" key="1">
    <source>
        <dbReference type="SAM" id="MobiDB-lite"/>
    </source>
</evidence>
<dbReference type="EMBL" id="CAJNBJ010000021">
    <property type="protein sequence ID" value="CAE6800263.1"/>
    <property type="molecule type" value="Genomic_DNA"/>
</dbReference>
<name>A0ABM8SC63_9BACT</name>
<keyword evidence="3" id="KW-1185">Reference proteome</keyword>